<dbReference type="InterPro" id="IPR003938">
    <property type="entry name" value="K_chnl_volt-dep_EAG/ELK/ERG"/>
</dbReference>
<dbReference type="PRINTS" id="PR01463">
    <property type="entry name" value="EAGCHANLFMLY"/>
</dbReference>
<dbReference type="GO" id="GO:0098855">
    <property type="term" value="C:HCN channel complex"/>
    <property type="evidence" value="ECO:0007669"/>
    <property type="project" value="TreeGrafter"/>
</dbReference>
<reference evidence="12" key="1">
    <citation type="journal article" date="2023" name="Commun. Biol.">
        <title>Genome analysis of Parmales, the sister group of diatoms, reveals the evolutionary specialization of diatoms from phago-mixotrophs to photoautotrophs.</title>
        <authorList>
            <person name="Ban H."/>
            <person name="Sato S."/>
            <person name="Yoshikawa S."/>
            <person name="Yamada K."/>
            <person name="Nakamura Y."/>
            <person name="Ichinomiya M."/>
            <person name="Sato N."/>
            <person name="Blanc-Mathieu R."/>
            <person name="Endo H."/>
            <person name="Kuwata A."/>
            <person name="Ogata H."/>
        </authorList>
    </citation>
    <scope>NUCLEOTIDE SEQUENCE [LARGE SCALE GENOMIC DNA]</scope>
</reference>
<dbReference type="InterPro" id="IPR014710">
    <property type="entry name" value="RmlC-like_jellyroll"/>
</dbReference>
<feature type="transmembrane region" description="Helical" evidence="9">
    <location>
        <begin position="483"/>
        <end position="502"/>
    </location>
</feature>
<dbReference type="CDD" id="cd00038">
    <property type="entry name" value="CAP_ED"/>
    <property type="match status" value="1"/>
</dbReference>
<dbReference type="InterPro" id="IPR018488">
    <property type="entry name" value="cNMP-bd_CS"/>
</dbReference>
<dbReference type="InterPro" id="IPR051413">
    <property type="entry name" value="K/Na_HCN_channel"/>
</dbReference>
<dbReference type="EMBL" id="BRYA01000204">
    <property type="protein sequence ID" value="GMI44072.1"/>
    <property type="molecule type" value="Genomic_DNA"/>
</dbReference>
<name>A0A9W7GHF3_9STRA</name>
<dbReference type="Proteomes" id="UP001165065">
    <property type="component" value="Unassembled WGS sequence"/>
</dbReference>
<dbReference type="GO" id="GO:0003254">
    <property type="term" value="P:regulation of membrane depolarization"/>
    <property type="evidence" value="ECO:0007669"/>
    <property type="project" value="TreeGrafter"/>
</dbReference>
<evidence type="ECO:0000256" key="5">
    <source>
        <dbReference type="ARBA" id="ARBA00023065"/>
    </source>
</evidence>
<keyword evidence="4 9" id="KW-1133">Transmembrane helix</keyword>
<keyword evidence="7" id="KW-0407">Ion channel</keyword>
<keyword evidence="6 9" id="KW-0472">Membrane</keyword>
<feature type="domain" description="Cyclic nucleotide-binding" evidence="10">
    <location>
        <begin position="587"/>
        <end position="686"/>
    </location>
</feature>
<dbReference type="OrthoDB" id="432483at2759"/>
<keyword evidence="3 9" id="KW-0812">Transmembrane</keyword>
<feature type="region of interest" description="Disordered" evidence="8">
    <location>
        <begin position="80"/>
        <end position="108"/>
    </location>
</feature>
<accession>A0A9W7GHF3</accession>
<proteinExistence type="predicted"/>
<comment type="subcellular location">
    <subcellularLocation>
        <location evidence="1">Membrane</location>
        <topology evidence="1">Multi-pass membrane protein</topology>
    </subcellularLocation>
</comment>
<dbReference type="Gene3D" id="2.60.120.10">
    <property type="entry name" value="Jelly Rolls"/>
    <property type="match status" value="1"/>
</dbReference>
<dbReference type="InterPro" id="IPR005821">
    <property type="entry name" value="Ion_trans_dom"/>
</dbReference>
<feature type="region of interest" description="Disordered" evidence="8">
    <location>
        <begin position="1"/>
        <end position="45"/>
    </location>
</feature>
<feature type="transmembrane region" description="Helical" evidence="9">
    <location>
        <begin position="400"/>
        <end position="420"/>
    </location>
</feature>
<feature type="region of interest" description="Disordered" evidence="8">
    <location>
        <begin position="143"/>
        <end position="173"/>
    </location>
</feature>
<evidence type="ECO:0000256" key="6">
    <source>
        <dbReference type="ARBA" id="ARBA00023136"/>
    </source>
</evidence>
<feature type="transmembrane region" description="Helical" evidence="9">
    <location>
        <begin position="455"/>
        <end position="476"/>
    </location>
</feature>
<evidence type="ECO:0000256" key="8">
    <source>
        <dbReference type="SAM" id="MobiDB-lite"/>
    </source>
</evidence>
<dbReference type="PROSITE" id="PS00889">
    <property type="entry name" value="CNMP_BINDING_2"/>
    <property type="match status" value="1"/>
</dbReference>
<dbReference type="PROSITE" id="PS50042">
    <property type="entry name" value="CNMP_BINDING_3"/>
    <property type="match status" value="1"/>
</dbReference>
<dbReference type="Pfam" id="PF00520">
    <property type="entry name" value="Ion_trans"/>
    <property type="match status" value="1"/>
</dbReference>
<dbReference type="Pfam" id="PF00027">
    <property type="entry name" value="cNMP_binding"/>
    <property type="match status" value="1"/>
</dbReference>
<organism evidence="11 12">
    <name type="scientific">Triparma columacea</name>
    <dbReference type="NCBI Taxonomy" id="722753"/>
    <lineage>
        <taxon>Eukaryota</taxon>
        <taxon>Sar</taxon>
        <taxon>Stramenopiles</taxon>
        <taxon>Ochrophyta</taxon>
        <taxon>Bolidophyceae</taxon>
        <taxon>Parmales</taxon>
        <taxon>Triparmaceae</taxon>
        <taxon>Triparma</taxon>
    </lineage>
</organism>
<dbReference type="InterPro" id="IPR018490">
    <property type="entry name" value="cNMP-bd_dom_sf"/>
</dbReference>
<keyword evidence="5" id="KW-0406">Ion transport</keyword>
<comment type="caution">
    <text evidence="11">The sequence shown here is derived from an EMBL/GenBank/DDBJ whole genome shotgun (WGS) entry which is preliminary data.</text>
</comment>
<evidence type="ECO:0000259" key="10">
    <source>
        <dbReference type="PROSITE" id="PS50042"/>
    </source>
</evidence>
<dbReference type="InterPro" id="IPR000595">
    <property type="entry name" value="cNMP-bd_dom"/>
</dbReference>
<sequence length="782" mass="88103">MVGLKDNLKRLGNSFSNSKGASPPPEREKKSPKADSRKHSKFNNENSINDLRMAIMQTQHQQHGPGALAFKSDHVTTINTKKTKQEGKDDSSSALAAAATRGRRNSNSIGIIPEGLEIGSKRHHKGTDGSFYGTIRASMMGKFINGGDNTDSSSSVTPQAGGSPRGDISPPRKIHQTKTSMQIMSEEMDQTRQNGSGFGPVTKEVRKSVIDHFKHDLDNFRKQKRSCIGIPIMHPASPNRMKWDILLSIVLVWNLIEIPFQVCFDVEPDCMSAYDFFALTLDIFFICDVICNFHTGFIDEGKYIDDVKTVRHHYIWHGFFLDFITSVPYGRLLNLFAGGFCSPNADEESARITLLPRLLRIFRIFKLVKLFRLVKLMNVISTWEEEAGIGFSRFLRMVTLFFQMLFLSHIAGCLFAFIALDGKKGNDDVWPDDGWVLRYANNTDDVEIENSKFRLYMVSFYWAITTLTTVGYGDILPFTANEIVLTVVVQFVGTLVFGYVMASITSVVSSEDMTAMLIKKKIGELNEYMAHRDLNQDLRLRIRSHYEYQWKRTTIYDEEEILNSLPPFLRMDVACSMNLDLVKNVPVLAALGDDCMAMLVTKLKPLQLVPGEMVVKRDTVGHEMYFITEGVLDVYIDVDDEYPKCSLEQGSYFGEPAILSSKPIKRSASIQARVFSQLESLSKQDFLAVAELFPDILKMLNEVQELTGDVVEKEEKGDSLARKNTSLILSELKIIKKRLAVLERKSSGIVGGIVGLSRGDTFTSIEELAESEEEEEEEEEED</sequence>
<dbReference type="GO" id="GO:0005249">
    <property type="term" value="F:voltage-gated potassium channel activity"/>
    <property type="evidence" value="ECO:0007669"/>
    <property type="project" value="InterPro"/>
</dbReference>
<dbReference type="Gene3D" id="1.10.287.70">
    <property type="match status" value="1"/>
</dbReference>
<dbReference type="PANTHER" id="PTHR45689">
    <property type="entry name" value="I[[H]] CHANNEL, ISOFORM E"/>
    <property type="match status" value="1"/>
</dbReference>
<feature type="compositionally biased region" description="Basic and acidic residues" evidence="8">
    <location>
        <begin position="25"/>
        <end position="37"/>
    </location>
</feature>
<evidence type="ECO:0000256" key="4">
    <source>
        <dbReference type="ARBA" id="ARBA00022989"/>
    </source>
</evidence>
<evidence type="ECO:0000256" key="2">
    <source>
        <dbReference type="ARBA" id="ARBA00022448"/>
    </source>
</evidence>
<dbReference type="SMART" id="SM00100">
    <property type="entry name" value="cNMP"/>
    <property type="match status" value="1"/>
</dbReference>
<dbReference type="SUPFAM" id="SSF81324">
    <property type="entry name" value="Voltage-gated potassium channels"/>
    <property type="match status" value="1"/>
</dbReference>
<evidence type="ECO:0000256" key="7">
    <source>
        <dbReference type="ARBA" id="ARBA00023303"/>
    </source>
</evidence>
<dbReference type="GO" id="GO:0035725">
    <property type="term" value="P:sodium ion transmembrane transport"/>
    <property type="evidence" value="ECO:0007669"/>
    <property type="project" value="TreeGrafter"/>
</dbReference>
<dbReference type="AlphaFoldDB" id="A0A9W7GHF3"/>
<evidence type="ECO:0000313" key="12">
    <source>
        <dbReference type="Proteomes" id="UP001165065"/>
    </source>
</evidence>
<evidence type="ECO:0000256" key="9">
    <source>
        <dbReference type="SAM" id="Phobius"/>
    </source>
</evidence>
<dbReference type="PANTHER" id="PTHR45689:SF5">
    <property type="entry name" value="I[[H]] CHANNEL, ISOFORM E"/>
    <property type="match status" value="1"/>
</dbReference>
<keyword evidence="12" id="KW-1185">Reference proteome</keyword>
<gene>
    <name evidence="11" type="ORF">TrCOL_g2874</name>
</gene>
<dbReference type="SUPFAM" id="SSF51206">
    <property type="entry name" value="cAMP-binding domain-like"/>
    <property type="match status" value="1"/>
</dbReference>
<evidence type="ECO:0000256" key="3">
    <source>
        <dbReference type="ARBA" id="ARBA00022692"/>
    </source>
</evidence>
<keyword evidence="2" id="KW-0813">Transport</keyword>
<evidence type="ECO:0000256" key="1">
    <source>
        <dbReference type="ARBA" id="ARBA00004141"/>
    </source>
</evidence>
<feature type="compositionally biased region" description="Polar residues" evidence="8">
    <location>
        <begin position="147"/>
        <end position="160"/>
    </location>
</feature>
<protein>
    <recommendedName>
        <fullName evidence="10">Cyclic nucleotide-binding domain-containing protein</fullName>
    </recommendedName>
</protein>
<dbReference type="Gene3D" id="1.10.287.630">
    <property type="entry name" value="Helix hairpin bin"/>
    <property type="match status" value="1"/>
</dbReference>
<evidence type="ECO:0000313" key="11">
    <source>
        <dbReference type="EMBL" id="GMI44072.1"/>
    </source>
</evidence>